<dbReference type="InterPro" id="IPR023213">
    <property type="entry name" value="CAT-like_dom_sf"/>
</dbReference>
<dbReference type="SUPFAM" id="SSF56801">
    <property type="entry name" value="Acetyl-CoA synthetase-like"/>
    <property type="match status" value="1"/>
</dbReference>
<dbReference type="InterPro" id="IPR025110">
    <property type="entry name" value="AMP-bd_C"/>
</dbReference>
<dbReference type="Gene3D" id="3.40.50.1820">
    <property type="entry name" value="alpha/beta hydrolase"/>
    <property type="match status" value="1"/>
</dbReference>
<dbReference type="Pfam" id="PF00668">
    <property type="entry name" value="Condensation"/>
    <property type="match status" value="1"/>
</dbReference>
<gene>
    <name evidence="6" type="ORF">HFV08_24310</name>
</gene>
<dbReference type="Gene3D" id="3.40.50.980">
    <property type="match status" value="2"/>
</dbReference>
<dbReference type="PANTHER" id="PTHR45527">
    <property type="entry name" value="NONRIBOSOMAL PEPTIDE SYNTHETASE"/>
    <property type="match status" value="1"/>
</dbReference>
<dbReference type="InterPro" id="IPR045851">
    <property type="entry name" value="AMP-bd_C_sf"/>
</dbReference>
<protein>
    <submittedName>
        <fullName evidence="6">Amino acid adenylation domain-containing protein</fullName>
    </submittedName>
</protein>
<comment type="cofactor">
    <cofactor evidence="1">
        <name>pantetheine 4'-phosphate</name>
        <dbReference type="ChEBI" id="CHEBI:47942"/>
    </cofactor>
</comment>
<feature type="region of interest" description="Disordered" evidence="4">
    <location>
        <begin position="1021"/>
        <end position="1046"/>
    </location>
</feature>
<dbReference type="InterPro" id="IPR000873">
    <property type="entry name" value="AMP-dep_synth/lig_dom"/>
</dbReference>
<evidence type="ECO:0000313" key="7">
    <source>
        <dbReference type="Proteomes" id="UP000772196"/>
    </source>
</evidence>
<feature type="region of interest" description="Disordered" evidence="4">
    <location>
        <begin position="927"/>
        <end position="950"/>
    </location>
</feature>
<proteinExistence type="predicted"/>
<dbReference type="InterPro" id="IPR020806">
    <property type="entry name" value="PKS_PP-bd"/>
</dbReference>
<evidence type="ECO:0000256" key="3">
    <source>
        <dbReference type="ARBA" id="ARBA00022553"/>
    </source>
</evidence>
<comment type="caution">
    <text evidence="6">The sequence shown here is derived from an EMBL/GenBank/DDBJ whole genome shotgun (WGS) entry which is preliminary data.</text>
</comment>
<dbReference type="InterPro" id="IPR010071">
    <property type="entry name" value="AA_adenyl_dom"/>
</dbReference>
<evidence type="ECO:0000256" key="1">
    <source>
        <dbReference type="ARBA" id="ARBA00001957"/>
    </source>
</evidence>
<dbReference type="SMART" id="SM00823">
    <property type="entry name" value="PKS_PP"/>
    <property type="match status" value="1"/>
</dbReference>
<dbReference type="Gene3D" id="3.30.559.10">
    <property type="entry name" value="Chloramphenicol acetyltransferase-like domain"/>
    <property type="match status" value="1"/>
</dbReference>
<dbReference type="PROSITE" id="PS50075">
    <property type="entry name" value="CARRIER"/>
    <property type="match status" value="1"/>
</dbReference>
<feature type="compositionally biased region" description="Polar residues" evidence="4">
    <location>
        <begin position="1024"/>
        <end position="1034"/>
    </location>
</feature>
<dbReference type="Gene3D" id="3.30.559.30">
    <property type="entry name" value="Nonribosomal peptide synthetase, condensation domain"/>
    <property type="match status" value="1"/>
</dbReference>
<dbReference type="InterPro" id="IPR009081">
    <property type="entry name" value="PP-bd_ACP"/>
</dbReference>
<dbReference type="InterPro" id="IPR001242">
    <property type="entry name" value="Condensation_dom"/>
</dbReference>
<keyword evidence="2" id="KW-0596">Phosphopantetheine</keyword>
<dbReference type="Pfam" id="PF13193">
    <property type="entry name" value="AMP-binding_C"/>
    <property type="match status" value="1"/>
</dbReference>
<sequence length="1046" mass="111194">MWYAQALDPLSPAQNTAEYLEIHGPVDPRLFTEALHRTTGEADALRMRIADTPEGPRQYPVGIEAPGRGFPLYADDLRHHPDPGAAALAWMERDLARPFELSTGPLFQHALLRVGDARWLWYRRVHHLVMDGFGHALLARRTAEVYTALAAGGDPGPSPFGRFADLVAEDLRYRSGEQCARDRAHWHRVLDGCRGAATPAGRGAPASRTLLRRTARLPAGTAAGIRELAAALRATWPDVLIAAQALYTARASGAADVVIGVPLTGRTGTSALRVPGMAANVVPLRLSVRPEGTFAELTRQVVLGIRAARPHQRYRSEDLRRELGLLGGGRALLGPLVDIMPFAYGLSFAGAPSTPHNLSAGPVEDLTVHVHADGSGLRVDHDANPARYGPDELAAHQTRLLALLERLVRSDPGAPLAACRITTGPELHLVTEEFNDTARKLPATTLIGAVEAQVLRTPHAPALTGAGATLSYAELDTAANQLARHLVAEGLGPGRLAALALPRSPRLVVALLAVLKAGGACLPLDPGHPPDRLAHLLKDCAPHCLLTDSDSSAALPETGTPRLLLDRIDVREQPRVPPARALTPRHPAYVLHTSGSTGRPEGVVVAHRAADNRLRWMQDAFPIGPGDRVLQKSPLGFDVCVGELLWPLRTGATLVLTGPEEHRDPAALARAIRELDVTVCHFVPSQLREFLAEPAARDCRGLRHVFSSGEALTRRCVRDVHRLLPGARLHHLYGPTEAADVTRHSCPPGAEGPVPLGRPVWNTRLYVLDAGLGPCPPGVAGELFLAGAQLADGYLARPALTATRFLADPYGPPGSRMYRTGDLARWRPKGDLDFLGRTDDQVTLHGVRLEPGEIEDCLRAHRSVAAACVVLREDRPGERRLTAYVTAREGAAPDPGALRAHTASALPAALVPSAFVVLDALPLGPSGKADRTALPAPATAAGQGGRAPRTPAEETLTRLFAETLGVPRVDPEADFFLLGGTSLLAARLMSRAREALGTDTPLGALFRAPTPAGLAAWITGGSGEQSATAHSTTEGEPPMTGPSGVS</sequence>
<organism evidence="6 7">
    <name type="scientific">Streptomyces physcomitrii</name>
    <dbReference type="NCBI Taxonomy" id="2724184"/>
    <lineage>
        <taxon>Bacteria</taxon>
        <taxon>Bacillati</taxon>
        <taxon>Actinomycetota</taxon>
        <taxon>Actinomycetes</taxon>
        <taxon>Kitasatosporales</taxon>
        <taxon>Streptomycetaceae</taxon>
        <taxon>Streptomyces</taxon>
    </lineage>
</organism>
<dbReference type="InterPro" id="IPR036736">
    <property type="entry name" value="ACP-like_sf"/>
</dbReference>
<dbReference type="Proteomes" id="UP000772196">
    <property type="component" value="Unassembled WGS sequence"/>
</dbReference>
<dbReference type="Gene3D" id="3.30.300.30">
    <property type="match status" value="1"/>
</dbReference>
<dbReference type="PANTHER" id="PTHR45527:SF1">
    <property type="entry name" value="FATTY ACID SYNTHASE"/>
    <property type="match status" value="1"/>
</dbReference>
<evidence type="ECO:0000256" key="4">
    <source>
        <dbReference type="SAM" id="MobiDB-lite"/>
    </source>
</evidence>
<dbReference type="NCBIfam" id="TIGR01733">
    <property type="entry name" value="AA-adenyl-dom"/>
    <property type="match status" value="1"/>
</dbReference>
<dbReference type="Pfam" id="PF00501">
    <property type="entry name" value="AMP-binding"/>
    <property type="match status" value="1"/>
</dbReference>
<keyword evidence="7" id="KW-1185">Reference proteome</keyword>
<dbReference type="InterPro" id="IPR029058">
    <property type="entry name" value="AB_hydrolase_fold"/>
</dbReference>
<evidence type="ECO:0000259" key="5">
    <source>
        <dbReference type="PROSITE" id="PS50075"/>
    </source>
</evidence>
<name>A0ABX1HBD9_9ACTN</name>
<keyword evidence="3" id="KW-0597">Phosphoprotein</keyword>
<feature type="domain" description="Carrier" evidence="5">
    <location>
        <begin position="947"/>
        <end position="1022"/>
    </location>
</feature>
<dbReference type="SUPFAM" id="SSF47336">
    <property type="entry name" value="ACP-like"/>
    <property type="match status" value="1"/>
</dbReference>
<evidence type="ECO:0000313" key="6">
    <source>
        <dbReference type="EMBL" id="NKI44311.1"/>
    </source>
</evidence>
<evidence type="ECO:0000256" key="2">
    <source>
        <dbReference type="ARBA" id="ARBA00022450"/>
    </source>
</evidence>
<dbReference type="SUPFAM" id="SSF52777">
    <property type="entry name" value="CoA-dependent acyltransferases"/>
    <property type="match status" value="2"/>
</dbReference>
<accession>A0ABX1HBD9</accession>
<reference evidence="6 7" key="1">
    <citation type="submission" date="2020-04" db="EMBL/GenBank/DDBJ databases">
        <title>Phylogenetic Diversity and Antibacterial Activity against Ralstonia solanacearum of Endophytic Actinomycete Isolated from Moss.</title>
        <authorList>
            <person name="Zhuang X."/>
        </authorList>
    </citation>
    <scope>NUCLEOTIDE SEQUENCE [LARGE SCALE GENOMIC DNA]</scope>
    <source>
        <strain evidence="6 7">LD120</strain>
    </source>
</reference>
<dbReference type="Pfam" id="PF00550">
    <property type="entry name" value="PP-binding"/>
    <property type="match status" value="1"/>
</dbReference>
<dbReference type="Gene3D" id="2.30.38.10">
    <property type="entry name" value="Luciferase, Domain 3"/>
    <property type="match status" value="1"/>
</dbReference>
<dbReference type="CDD" id="cd17646">
    <property type="entry name" value="A_NRPS_AB3403-like"/>
    <property type="match status" value="1"/>
</dbReference>
<dbReference type="EMBL" id="JAAWWP010000017">
    <property type="protein sequence ID" value="NKI44311.1"/>
    <property type="molecule type" value="Genomic_DNA"/>
</dbReference>